<evidence type="ECO:0000256" key="1">
    <source>
        <dbReference type="SAM" id="MobiDB-lite"/>
    </source>
</evidence>
<proteinExistence type="predicted"/>
<dbReference type="EMBL" id="KU738904">
    <property type="protein sequence ID" value="AMN16342.1"/>
    <property type="molecule type" value="Genomic_DNA"/>
</dbReference>
<gene>
    <name evidence="2" type="ORF">HaSNPV-AC53_044</name>
</gene>
<evidence type="ECO:0000313" key="3">
    <source>
        <dbReference type="EMBL" id="AMN15376.1"/>
    </source>
</evidence>
<name>A0A075TSJ5_9ABAC</name>
<dbReference type="EMBL" id="KU738897">
    <property type="protein sequence ID" value="AMN15376.1"/>
    <property type="molecule type" value="Genomic_DNA"/>
</dbReference>
<evidence type="ECO:0000313" key="9">
    <source>
        <dbReference type="EMBL" id="AMN16204.1"/>
    </source>
</evidence>
<accession>A0A075TSJ5</accession>
<protein>
    <submittedName>
        <fullName evidence="2">ORF44</fullName>
    </submittedName>
</protein>
<dbReference type="EMBL" id="KU738900">
    <property type="protein sequence ID" value="AMN15790.1"/>
    <property type="molecule type" value="Genomic_DNA"/>
</dbReference>
<dbReference type="EMBL" id="KU738901">
    <property type="protein sequence ID" value="AMN15928.1"/>
    <property type="molecule type" value="Genomic_DNA"/>
</dbReference>
<evidence type="ECO:0000313" key="7">
    <source>
        <dbReference type="EMBL" id="AMN15928.1"/>
    </source>
</evidence>
<reference evidence="2" key="3">
    <citation type="submission" date="2016-08" db="EMBL/GenBank/DDBJ databases">
        <authorList>
            <person name="Seilhamer J.J."/>
        </authorList>
    </citation>
    <scope>NUCLEOTIDE SEQUENCE</scope>
    <source>
        <strain evidence="2">AC53</strain>
        <strain evidence="8">AC53T4.1</strain>
        <strain evidence="9">AC53T4.2</strain>
    </source>
</reference>
<evidence type="ECO:0000313" key="8">
    <source>
        <dbReference type="EMBL" id="AMN16066.1"/>
    </source>
</evidence>
<feature type="compositionally biased region" description="Polar residues" evidence="1">
    <location>
        <begin position="33"/>
        <end position="42"/>
    </location>
</feature>
<dbReference type="EMBL" id="KJ909666">
    <property type="protein sequence ID" value="AIG63086.1"/>
    <property type="molecule type" value="Genomic_DNA"/>
</dbReference>
<dbReference type="EMBL" id="KU738899">
    <property type="protein sequence ID" value="AMN15652.1"/>
    <property type="molecule type" value="Genomic_DNA"/>
</dbReference>
<dbReference type="EMBL" id="KU738898">
    <property type="protein sequence ID" value="AMN15514.1"/>
    <property type="molecule type" value="Genomic_DNA"/>
</dbReference>
<dbReference type="EMBL" id="KU738902">
    <property type="protein sequence ID" value="AMN16066.1"/>
    <property type="molecule type" value="Genomic_DNA"/>
</dbReference>
<evidence type="ECO:0000313" key="6">
    <source>
        <dbReference type="EMBL" id="AMN15790.1"/>
    </source>
</evidence>
<organism evidence="2">
    <name type="scientific">Helicoverpa SNPV AC53</name>
    <dbReference type="NCBI Taxonomy" id="1569367"/>
    <lineage>
        <taxon>Viruses</taxon>
        <taxon>Viruses incertae sedis</taxon>
        <taxon>Naldaviricetes</taxon>
        <taxon>Lefavirales</taxon>
        <taxon>Baculoviridae</taxon>
        <taxon>Alphabaculovirus</taxon>
        <taxon>Alphabaculovirus helarmigerae</taxon>
    </lineage>
</organism>
<evidence type="ECO:0000313" key="4">
    <source>
        <dbReference type="EMBL" id="AMN15514.1"/>
    </source>
</evidence>
<reference evidence="3" key="2">
    <citation type="journal article" date="2016" name="Genome Announc.">
        <title>Complete Genome Sequences of Seven Helicoverpa armigera SNPV-AC53-Derived Strains.</title>
        <authorList>
            <person name="Noune C."/>
            <person name="Hauxwell C."/>
        </authorList>
    </citation>
    <scope>NUCLEOTIDE SEQUENCE</scope>
    <source>
        <strain evidence="3">AC53C3</strain>
        <strain evidence="4">AC53C5</strain>
        <strain evidence="5">AC53C6</strain>
        <strain evidence="6">AC53C9</strain>
        <strain evidence="7">AC53T2</strain>
        <strain evidence="10">AC53T5</strain>
    </source>
</reference>
<feature type="compositionally biased region" description="Low complexity" evidence="1">
    <location>
        <begin position="1"/>
        <end position="22"/>
    </location>
</feature>
<evidence type="ECO:0000313" key="10">
    <source>
        <dbReference type="EMBL" id="AMN16342.1"/>
    </source>
</evidence>
<evidence type="ECO:0000313" key="5">
    <source>
        <dbReference type="EMBL" id="AMN15652.1"/>
    </source>
</evidence>
<dbReference type="EMBL" id="KU738903">
    <property type="protein sequence ID" value="AMN16204.1"/>
    <property type="molecule type" value="Genomic_DNA"/>
</dbReference>
<evidence type="ECO:0000313" key="2">
    <source>
        <dbReference type="EMBL" id="AIG63086.1"/>
    </source>
</evidence>
<sequence length="378" mass="42811">MSNPSKQSASSKSLSSKSLGLMSRRKTSENVDKTQTATTSKTLGGMASGSAKKNISTTTPPPSSSIDEMITSAKPSQNPADKLPSAEDIIADITARPDSELQAQLQTLAQTFQVPTPVTNVAESNANAIITTPRRPPSPMNVSESTTIVPQSQRVMYIIPPAINQIPQRPDSVPYIQQAIDRLQAYIQSLQVAFNNPSNAAHTLSSFLRLDTNEECKIDYSDLIREIMKYNVNTQNLTRVMDMLYNYYVSYSYIVETLTHVTVNVKYTEHQTNVMELIIHFINLCANYVISTLLQLLQNQPLQTRTHTRDVYELLDERQRRLTNLYNSRIIDLQNVTFYKYTENNDDNVHRSVRPQRAEFAIVYVPLRVQRVETRLRY</sequence>
<feature type="region of interest" description="Disordered" evidence="1">
    <location>
        <begin position="1"/>
        <end position="82"/>
    </location>
</feature>
<reference evidence="2" key="1">
    <citation type="journal article" date="2015" name="Genome Announc.">
        <title>Complete Genome Sequences of Helicoverpa armigera Single Nucleopolyhedrovirus Strains AC53 and H25EA1 from Australia.</title>
        <authorList>
            <person name="Noune C."/>
            <person name="Hauxwell C."/>
        </authorList>
    </citation>
    <scope>NUCLEOTIDE SEQUENCE</scope>
    <source>
        <strain evidence="2">AC53</strain>
    </source>
</reference>